<proteinExistence type="predicted"/>
<gene>
    <name evidence="2" type="ORF">GGQ54_000139</name>
</gene>
<name>A0A7Z0D688_9ACTN</name>
<feature type="region of interest" description="Disordered" evidence="1">
    <location>
        <begin position="377"/>
        <end position="401"/>
    </location>
</feature>
<evidence type="ECO:0000313" key="3">
    <source>
        <dbReference type="Proteomes" id="UP000527616"/>
    </source>
</evidence>
<feature type="compositionally biased region" description="Pro residues" evidence="1">
    <location>
        <begin position="23"/>
        <end position="37"/>
    </location>
</feature>
<organism evidence="2 3">
    <name type="scientific">Naumannella cuiyingiana</name>
    <dbReference type="NCBI Taxonomy" id="1347891"/>
    <lineage>
        <taxon>Bacteria</taxon>
        <taxon>Bacillati</taxon>
        <taxon>Actinomycetota</taxon>
        <taxon>Actinomycetes</taxon>
        <taxon>Propionibacteriales</taxon>
        <taxon>Propionibacteriaceae</taxon>
        <taxon>Naumannella</taxon>
    </lineage>
</organism>
<feature type="region of interest" description="Disordered" evidence="1">
    <location>
        <begin position="1"/>
        <end position="76"/>
    </location>
</feature>
<protein>
    <submittedName>
        <fullName evidence="2">DNA-binding protein H-NS</fullName>
    </submittedName>
</protein>
<reference evidence="2 3" key="1">
    <citation type="submission" date="2020-07" db="EMBL/GenBank/DDBJ databases">
        <title>Sequencing the genomes of 1000 actinobacteria strains.</title>
        <authorList>
            <person name="Klenk H.-P."/>
        </authorList>
    </citation>
    <scope>NUCLEOTIDE SEQUENCE [LARGE SCALE GENOMIC DNA]</scope>
    <source>
        <strain evidence="2 3">DSM 103164</strain>
    </source>
</reference>
<dbReference type="Pfam" id="PF03993">
    <property type="entry name" value="DUF349"/>
    <property type="match status" value="3"/>
</dbReference>
<dbReference type="EMBL" id="JACBZS010000001">
    <property type="protein sequence ID" value="NYI69579.1"/>
    <property type="molecule type" value="Genomic_DNA"/>
</dbReference>
<accession>A0A7Z0D688</accession>
<dbReference type="GO" id="GO:0003677">
    <property type="term" value="F:DNA binding"/>
    <property type="evidence" value="ECO:0007669"/>
    <property type="project" value="UniProtKB-KW"/>
</dbReference>
<evidence type="ECO:0000256" key="1">
    <source>
        <dbReference type="SAM" id="MobiDB-lite"/>
    </source>
</evidence>
<keyword evidence="2" id="KW-0238">DNA-binding</keyword>
<feature type="compositionally biased region" description="Basic and acidic residues" evidence="1">
    <location>
        <begin position="382"/>
        <end position="401"/>
    </location>
</feature>
<feature type="compositionally biased region" description="Basic and acidic residues" evidence="1">
    <location>
        <begin position="154"/>
        <end position="174"/>
    </location>
</feature>
<keyword evidence="3" id="KW-1185">Reference proteome</keyword>
<evidence type="ECO:0000313" key="2">
    <source>
        <dbReference type="EMBL" id="NYI69579.1"/>
    </source>
</evidence>
<dbReference type="AlphaFoldDB" id="A0A7Z0D688"/>
<feature type="region of interest" description="Disordered" evidence="1">
    <location>
        <begin position="150"/>
        <end position="174"/>
    </location>
</feature>
<dbReference type="InterPro" id="IPR007139">
    <property type="entry name" value="DUF349"/>
</dbReference>
<dbReference type="Proteomes" id="UP000527616">
    <property type="component" value="Unassembled WGS sequence"/>
</dbReference>
<dbReference type="RefSeq" id="WP_179443634.1">
    <property type="nucleotide sequence ID" value="NZ_JACBZS010000001.1"/>
</dbReference>
<sequence>MTESDKPTPAPPPGPAPAAGSPAGPPVPGAAPLPTAPSPEAAAPGPAPDSFGRVAEDGTVYLRTDEGERAVGQVPDTTPEEALAFFTRRYDALALEVQLLETRVRGGALSPEEARKAVGTVRRSIDGANAVGDLPGLLARLDGLEPVLAQAQQQRREERARNQAETRSAKERMVTEAEKLAAGNDWRGGVNRFRALLEEWKGLPRIDRATDDELWHRFSSARTQYTKRRKAQFAQQAERREQAKGVKEKIIREAEGLATSTEWGPTAGAFRDLMSRWKAAGPAPREVDEKLWQRFRGLQDQFFEARNAAMSAQDEEFRGNQEAKEALLAEYEPRVRPDEDLAGSRAAFREFLERWSEIGKVPRDAIRPLDGRVRAMEQSLRSTEDAEWKRTDPQARARAEDTANKLTAQIAGLEEKAAKAEARGDASAARKARDSAATYRSWLEQAEKAVQDFSR</sequence>
<comment type="caution">
    <text evidence="2">The sequence shown here is derived from an EMBL/GenBank/DDBJ whole genome shotgun (WGS) entry which is preliminary data.</text>
</comment>